<protein>
    <submittedName>
        <fullName evidence="2">Uncharacterized protein</fullName>
    </submittedName>
</protein>
<evidence type="ECO:0000313" key="2">
    <source>
        <dbReference type="EMBL" id="JAA88475.1"/>
    </source>
</evidence>
<organism evidence="2">
    <name type="scientific">Pararge aegeria</name>
    <name type="common">speckled wood butterfly</name>
    <dbReference type="NCBI Taxonomy" id="116150"/>
    <lineage>
        <taxon>Eukaryota</taxon>
        <taxon>Metazoa</taxon>
        <taxon>Ecdysozoa</taxon>
        <taxon>Arthropoda</taxon>
        <taxon>Hexapoda</taxon>
        <taxon>Insecta</taxon>
        <taxon>Pterygota</taxon>
        <taxon>Neoptera</taxon>
        <taxon>Endopterygota</taxon>
        <taxon>Lepidoptera</taxon>
        <taxon>Glossata</taxon>
        <taxon>Ditrysia</taxon>
        <taxon>Papilionoidea</taxon>
        <taxon>Nymphalidae</taxon>
        <taxon>Satyrinae</taxon>
        <taxon>Satyrini</taxon>
        <taxon>Parargina</taxon>
        <taxon>Pararge</taxon>
    </lineage>
</organism>
<reference evidence="2" key="2">
    <citation type="submission" date="2013-05" db="EMBL/GenBank/DDBJ databases">
        <authorList>
            <person name="Carter J.-M."/>
            <person name="Baker S.C."/>
            <person name="Pink R."/>
            <person name="Carter D.R.F."/>
            <person name="Collins A."/>
            <person name="Tomlin J."/>
            <person name="Gibbs M."/>
            <person name="Breuker C.J."/>
        </authorList>
    </citation>
    <scope>NUCLEOTIDE SEQUENCE</scope>
    <source>
        <tissue evidence="2">Ovary</tissue>
    </source>
</reference>
<proteinExistence type="predicted"/>
<feature type="non-terminal residue" evidence="2">
    <location>
        <position position="219"/>
    </location>
</feature>
<dbReference type="AlphaFoldDB" id="S4PLD3"/>
<accession>S4PLD3</accession>
<dbReference type="EMBL" id="GAIX01004085">
    <property type="protein sequence ID" value="JAA88475.1"/>
    <property type="molecule type" value="Transcribed_RNA"/>
</dbReference>
<sequence length="219" mass="24469">MLKTSKYYYSDAMFQLEINLHKVRKELITMLEFYEQTDCETCLLLKCKCTKADTTSTSDTQSNNKSGSKSTTNNTPCTDTGKEKSSPAAEALPTPKLEKKDKSPAPSTPEKVTVTKDIEAWMEASKKLEAYSENVILNPKKSLVTIESVRPADLPLKTLQKSSVLNSSSFLNSQNIMNSLTLEAFLKYVKPQMSNSQVAYVSTKLAEACKNQIKQNYSY</sequence>
<feature type="compositionally biased region" description="Low complexity" evidence="1">
    <location>
        <begin position="53"/>
        <end position="75"/>
    </location>
</feature>
<evidence type="ECO:0000256" key="1">
    <source>
        <dbReference type="SAM" id="MobiDB-lite"/>
    </source>
</evidence>
<name>S4PLD3_9NEOP</name>
<reference evidence="2" key="1">
    <citation type="journal article" date="2013" name="BMC Genomics">
        <title>Unscrambling butterfly oogenesis.</title>
        <authorList>
            <person name="Carter J.M."/>
            <person name="Baker S.C."/>
            <person name="Pink R."/>
            <person name="Carter D.R."/>
            <person name="Collins A."/>
            <person name="Tomlin J."/>
            <person name="Gibbs M."/>
            <person name="Breuker C.J."/>
        </authorList>
    </citation>
    <scope>NUCLEOTIDE SEQUENCE</scope>
    <source>
        <tissue evidence="2">Ovary</tissue>
    </source>
</reference>
<feature type="region of interest" description="Disordered" evidence="1">
    <location>
        <begin position="53"/>
        <end position="112"/>
    </location>
</feature>